<dbReference type="SUPFAM" id="SSF46785">
    <property type="entry name" value="Winged helix' DNA-binding domain"/>
    <property type="match status" value="1"/>
</dbReference>
<name>A0ABR1H8D7_9HYPO</name>
<keyword evidence="3" id="KW-1185">Reference proteome</keyword>
<reference evidence="2 3" key="1">
    <citation type="journal article" date="2025" name="Microbiol. Resour. Announc.">
        <title>Draft genome sequences for Neonectria magnoliae and Neonectria punicea, canker pathogens of Liriodendron tulipifera and Acer saccharum in West Virginia.</title>
        <authorList>
            <person name="Petronek H.M."/>
            <person name="Kasson M.T."/>
            <person name="Metheny A.M."/>
            <person name="Stauder C.M."/>
            <person name="Lovett B."/>
            <person name="Lynch S.C."/>
            <person name="Garnas J.R."/>
            <person name="Kasson L.R."/>
            <person name="Stajich J.E."/>
        </authorList>
    </citation>
    <scope>NUCLEOTIDE SEQUENCE [LARGE SCALE GENOMIC DNA]</scope>
    <source>
        <strain evidence="2 3">NRRL 64653</strain>
    </source>
</reference>
<proteinExistence type="predicted"/>
<dbReference type="PANTHER" id="PTHR43712">
    <property type="entry name" value="PUTATIVE (AFU_ORTHOLOGUE AFUA_4G14580)-RELATED"/>
    <property type="match status" value="1"/>
</dbReference>
<dbReference type="EMBL" id="JAZAVJ010000058">
    <property type="protein sequence ID" value="KAK7417357.1"/>
    <property type="molecule type" value="Genomic_DNA"/>
</dbReference>
<evidence type="ECO:0000313" key="3">
    <source>
        <dbReference type="Proteomes" id="UP001498476"/>
    </source>
</evidence>
<gene>
    <name evidence="2" type="ORF">QQX98_004634</name>
</gene>
<comment type="caution">
    <text evidence="2">The sequence shown here is derived from an EMBL/GenBank/DDBJ whole genome shotgun (WGS) entry which is preliminary data.</text>
</comment>
<dbReference type="Proteomes" id="UP001498476">
    <property type="component" value="Unassembled WGS sequence"/>
</dbReference>
<dbReference type="InterPro" id="IPR036388">
    <property type="entry name" value="WH-like_DNA-bd_sf"/>
</dbReference>
<dbReference type="SUPFAM" id="SSF53335">
    <property type="entry name" value="S-adenosyl-L-methionine-dependent methyltransferases"/>
    <property type="match status" value="1"/>
</dbReference>
<dbReference type="PANTHER" id="PTHR43712:SF12">
    <property type="entry name" value="STERIGMATOCYSTIN 8-O-METHYLTRANSFERASE"/>
    <property type="match status" value="1"/>
</dbReference>
<evidence type="ECO:0008006" key="4">
    <source>
        <dbReference type="Google" id="ProtNLM"/>
    </source>
</evidence>
<dbReference type="InterPro" id="IPR029063">
    <property type="entry name" value="SAM-dependent_MTases_sf"/>
</dbReference>
<organism evidence="2 3">
    <name type="scientific">Neonectria punicea</name>
    <dbReference type="NCBI Taxonomy" id="979145"/>
    <lineage>
        <taxon>Eukaryota</taxon>
        <taxon>Fungi</taxon>
        <taxon>Dikarya</taxon>
        <taxon>Ascomycota</taxon>
        <taxon>Pezizomycotina</taxon>
        <taxon>Sordariomycetes</taxon>
        <taxon>Hypocreomycetidae</taxon>
        <taxon>Hypocreales</taxon>
        <taxon>Nectriaceae</taxon>
        <taxon>Neonectria</taxon>
    </lineage>
</organism>
<evidence type="ECO:0000256" key="1">
    <source>
        <dbReference type="SAM" id="MobiDB-lite"/>
    </source>
</evidence>
<protein>
    <recommendedName>
        <fullName evidence="4">O-methyltransferase domain-containing protein</fullName>
    </recommendedName>
</protein>
<feature type="region of interest" description="Disordered" evidence="1">
    <location>
        <begin position="25"/>
        <end position="51"/>
    </location>
</feature>
<dbReference type="Gene3D" id="3.40.50.150">
    <property type="entry name" value="Vaccinia Virus protein VP39"/>
    <property type="match status" value="1"/>
</dbReference>
<dbReference type="Gene3D" id="1.10.10.10">
    <property type="entry name" value="Winged helix-like DNA-binding domain superfamily/Winged helix DNA-binding domain"/>
    <property type="match status" value="1"/>
</dbReference>
<dbReference type="InterPro" id="IPR036390">
    <property type="entry name" value="WH_DNA-bd_sf"/>
</dbReference>
<accession>A0ABR1H8D7</accession>
<evidence type="ECO:0000313" key="2">
    <source>
        <dbReference type="EMBL" id="KAK7417357.1"/>
    </source>
</evidence>
<sequence length="409" mass="46207">MDPRDIAVIAEEISKESEILVQLLRNPPSDGSSDDAKHPATQLWNHPPRGSDIERSQSKLLGLTERLDRSLRGPQEVLHEFVASNWDRGALYCLLEHGVLELLPHGGSVTLAELAEKTVIPAEKLLPILRLAVCGEIIQEPTNEVFRNGPISQELVADPGLKALFETRVASAHLADSLKKPNPFWTGQSAFKFAWGQSMYDWHKSHPEKGARFGAAMKSVTSSLDPGNQLLENWFSSYMSGQDDTQHEFIDVTRFPVQAPHFLAERYPTFSFKVQKFPDDLSRFTVEEWQGNHVIYTLNSILWNLPDEDCITVLRVFLPLLKVTPTSCLLINELMSPRPGTFDSHVDKAYRRRDVTVMTMHNAKLRTDDGWRDLFRKASPDFMVREAVGYTSHSCRGLWELSLSSTSVE</sequence>